<gene>
    <name evidence="3" type="ORF">MEDL_37512</name>
</gene>
<evidence type="ECO:0000313" key="3">
    <source>
        <dbReference type="EMBL" id="CAG2224302.1"/>
    </source>
</evidence>
<accession>A0A8S3SRP2</accession>
<feature type="region of interest" description="Disordered" evidence="1">
    <location>
        <begin position="194"/>
        <end position="226"/>
    </location>
</feature>
<dbReference type="Proteomes" id="UP000683360">
    <property type="component" value="Unassembled WGS sequence"/>
</dbReference>
<evidence type="ECO:0000313" key="4">
    <source>
        <dbReference type="Proteomes" id="UP000683360"/>
    </source>
</evidence>
<feature type="region of interest" description="Disordered" evidence="1">
    <location>
        <begin position="382"/>
        <end position="408"/>
    </location>
</feature>
<dbReference type="Pfam" id="PF12773">
    <property type="entry name" value="DZR"/>
    <property type="match status" value="1"/>
</dbReference>
<protein>
    <recommendedName>
        <fullName evidence="2">DZANK-type domain-containing protein</fullName>
    </recommendedName>
</protein>
<organism evidence="3 4">
    <name type="scientific">Mytilus edulis</name>
    <name type="common">Blue mussel</name>
    <dbReference type="NCBI Taxonomy" id="6550"/>
    <lineage>
        <taxon>Eukaryota</taxon>
        <taxon>Metazoa</taxon>
        <taxon>Spiralia</taxon>
        <taxon>Lophotrochozoa</taxon>
        <taxon>Mollusca</taxon>
        <taxon>Bivalvia</taxon>
        <taxon>Autobranchia</taxon>
        <taxon>Pteriomorphia</taxon>
        <taxon>Mytilida</taxon>
        <taxon>Mytiloidea</taxon>
        <taxon>Mytilidae</taxon>
        <taxon>Mytilinae</taxon>
        <taxon>Mytilus</taxon>
    </lineage>
</organism>
<feature type="domain" description="DZANK-type" evidence="2">
    <location>
        <begin position="7"/>
        <end position="55"/>
    </location>
</feature>
<dbReference type="InterPro" id="IPR025874">
    <property type="entry name" value="DZR"/>
</dbReference>
<comment type="caution">
    <text evidence="3">The sequence shown here is derived from an EMBL/GenBank/DDBJ whole genome shotgun (WGS) entry which is preliminary data.</text>
</comment>
<feature type="region of interest" description="Disordered" evidence="1">
    <location>
        <begin position="138"/>
        <end position="175"/>
    </location>
</feature>
<proteinExistence type="predicted"/>
<sequence length="518" mass="58227">MKCAKDSCGADITDGAKFCSICGTKVGVTIPVKKALCTDCNHFVLESHNFCLNCGWKVDPAIFADKICRGVEENGEQCSVILTSDAKFCPSCGTPTKSRGVISEPPINTKQGTSEDLGKDTNLNPVVFVQKFDTKTGKENINQVEQERKGLPVEIDKNSDDSEPGSPEIWSPPTIFKKSSESLDQAEIHTEKLKPKRNIQGNQVQTSQENDSQDTYTKEKKNDEQSDRTIKISRITILQKYIQIHDMTGGHATFDHTVVDKTKSEQSTEIKINEENNRYLYKEKNDEQSDRTIKDIKDNYTAEVFTDTDTKEKKNDEQSDRTIKDIKDNYTAEVLTEKNDEQSDRTIKDIKDNYTAEVLTGIVGKKEESFSSDFVAVTQFTSQSDVNESDTDKKEKNDEQSDRTIKDIKDNYIAEVLTDTDTKEKKNDEQSDRTKKDIKDNYTAELLTFIVGHEEKVNKGLIIQPESNNMTTEQDEMKPASVSGLHTVGDEDKCLTAEKLPISTPSIWKVNLAVCVLL</sequence>
<evidence type="ECO:0000256" key="1">
    <source>
        <dbReference type="SAM" id="MobiDB-lite"/>
    </source>
</evidence>
<dbReference type="EMBL" id="CAJPWZ010001800">
    <property type="protein sequence ID" value="CAG2224302.1"/>
    <property type="molecule type" value="Genomic_DNA"/>
</dbReference>
<feature type="compositionally biased region" description="Basic and acidic residues" evidence="1">
    <location>
        <begin position="145"/>
        <end position="160"/>
    </location>
</feature>
<feature type="compositionally biased region" description="Polar residues" evidence="1">
    <location>
        <begin position="199"/>
        <end position="215"/>
    </location>
</feature>
<evidence type="ECO:0000259" key="2">
    <source>
        <dbReference type="Pfam" id="PF12773"/>
    </source>
</evidence>
<dbReference type="OrthoDB" id="10548528at2759"/>
<keyword evidence="4" id="KW-1185">Reference proteome</keyword>
<feature type="region of interest" description="Disordered" evidence="1">
    <location>
        <begin position="95"/>
        <end position="121"/>
    </location>
</feature>
<reference evidence="3" key="1">
    <citation type="submission" date="2021-03" db="EMBL/GenBank/DDBJ databases">
        <authorList>
            <person name="Bekaert M."/>
        </authorList>
    </citation>
    <scope>NUCLEOTIDE SEQUENCE</scope>
</reference>
<name>A0A8S3SRP2_MYTED</name>
<feature type="compositionally biased region" description="Basic and acidic residues" evidence="1">
    <location>
        <begin position="216"/>
        <end position="226"/>
    </location>
</feature>
<feature type="compositionally biased region" description="Basic and acidic residues" evidence="1">
    <location>
        <begin position="390"/>
        <end position="408"/>
    </location>
</feature>
<dbReference type="AlphaFoldDB" id="A0A8S3SRP2"/>